<feature type="domain" description="Dehydrogenase E1 component" evidence="4">
    <location>
        <begin position="26"/>
        <end position="318"/>
    </location>
</feature>
<dbReference type="AlphaFoldDB" id="A0A7M2YWL2"/>
<reference evidence="6" key="2">
    <citation type="journal article" date="2019" name="MicrobiologyOpen">
        <title>High-quality draft genome sequence of Gaiella occulta isolated from a 150 meter deep mineral water borehole and comparison with the genome sequences of other deep-branching lineages of the phylum Actinobacteria.</title>
        <authorList>
            <person name="Severino R."/>
            <person name="Froufe H.J.C."/>
            <person name="Barroso C."/>
            <person name="Albuquerque L."/>
            <person name="Lobo-da-Cunha A."/>
            <person name="da Costa M.S."/>
            <person name="Egas C."/>
        </authorList>
    </citation>
    <scope>NUCLEOTIDE SEQUENCE [LARGE SCALE GENOMIC DNA]</scope>
    <source>
        <strain evidence="6">F2-233</strain>
    </source>
</reference>
<dbReference type="InterPro" id="IPR029061">
    <property type="entry name" value="THDP-binding"/>
</dbReference>
<keyword evidence="6" id="KW-1185">Reference proteome</keyword>
<accession>A0A7M2YWL2</accession>
<keyword evidence="5" id="KW-0670">Pyruvate</keyword>
<keyword evidence="3" id="KW-0786">Thiamine pyrophosphate</keyword>
<dbReference type="Gene3D" id="3.40.50.970">
    <property type="match status" value="1"/>
</dbReference>
<evidence type="ECO:0000256" key="3">
    <source>
        <dbReference type="ARBA" id="ARBA00023052"/>
    </source>
</evidence>
<protein>
    <submittedName>
        <fullName evidence="5">Pyruvate/2-oxoglutarate dehydrogenase complex dehydrogenase (E1) component</fullName>
    </submittedName>
</protein>
<dbReference type="PANTHER" id="PTHR11516:SF60">
    <property type="entry name" value="PYRUVATE DEHYDROGENASE E1 COMPONENT SUBUNIT ALPHA"/>
    <property type="match status" value="1"/>
</dbReference>
<dbReference type="GO" id="GO:0000287">
    <property type="term" value="F:magnesium ion binding"/>
    <property type="evidence" value="ECO:0007669"/>
    <property type="project" value="UniProtKB-ARBA"/>
</dbReference>
<dbReference type="EMBL" id="QQZY01000004">
    <property type="protein sequence ID" value="RDI74395.1"/>
    <property type="molecule type" value="Genomic_DNA"/>
</dbReference>
<proteinExistence type="predicted"/>
<dbReference type="GO" id="GO:0004739">
    <property type="term" value="F:pyruvate dehydrogenase (acetyl-transferring) activity"/>
    <property type="evidence" value="ECO:0007669"/>
    <property type="project" value="TreeGrafter"/>
</dbReference>
<organism evidence="5 6">
    <name type="scientific">Gaiella occulta</name>
    <dbReference type="NCBI Taxonomy" id="1002870"/>
    <lineage>
        <taxon>Bacteria</taxon>
        <taxon>Bacillati</taxon>
        <taxon>Actinomycetota</taxon>
        <taxon>Thermoleophilia</taxon>
        <taxon>Gaiellales</taxon>
        <taxon>Gaiellaceae</taxon>
        <taxon>Gaiella</taxon>
    </lineage>
</organism>
<sequence>MDSVIADEAVQRRRSVRSSALARLERMIEIRLVEERIRDLHREGKAWGTTHCADGQEAVAVGLAAAARPDDLVVCTHRTHHIGLALGVTPESLIAENIGRASGALGGLGGSMHLTATEVGLLHSIPIIGAMIPVAAGAALAAQVLGDERVAVAVFGDGGVNIGAFHESLNLAAVWRLPVVFLCENNVYAEYTASAETTPVPIATRADAYGMPSAVLDGQNVEAVREGLEQAFVRARAGDGPTLVEVATYRYGGHSASDQSPYRRDGELERWLERDPIAVQVAHLEALGEIGDLDALRRQVTARVDAATEAALAAPEPELAAMFANVLAPGPAPV</sequence>
<dbReference type="OrthoDB" id="9766715at2"/>
<dbReference type="GO" id="GO:0006086">
    <property type="term" value="P:pyruvate decarboxylation to acetyl-CoA"/>
    <property type="evidence" value="ECO:0007669"/>
    <property type="project" value="TreeGrafter"/>
</dbReference>
<reference evidence="5 6" key="1">
    <citation type="submission" date="2018-07" db="EMBL/GenBank/DDBJ databases">
        <title>High-quality-draft genome sequence of Gaiella occulta.</title>
        <authorList>
            <person name="Severino R."/>
            <person name="Froufe H.J.C."/>
            <person name="Rainey F.A."/>
            <person name="Barroso C."/>
            <person name="Albuquerque L."/>
            <person name="Lobo-Da-Cunha A."/>
            <person name="Da Costa M.S."/>
            <person name="Egas C."/>
        </authorList>
    </citation>
    <scope>NUCLEOTIDE SEQUENCE [LARGE SCALE GENOMIC DNA]</scope>
    <source>
        <strain evidence="5 6">F2-233</strain>
    </source>
</reference>
<dbReference type="InterPro" id="IPR050642">
    <property type="entry name" value="PDH_E1_Alpha_Subunit"/>
</dbReference>
<keyword evidence="2" id="KW-0560">Oxidoreductase</keyword>
<dbReference type="RefSeq" id="WP_114796392.1">
    <property type="nucleotide sequence ID" value="NZ_QQZY01000004.1"/>
</dbReference>
<evidence type="ECO:0000256" key="1">
    <source>
        <dbReference type="ARBA" id="ARBA00001964"/>
    </source>
</evidence>
<gene>
    <name evidence="5" type="ORF">Gocc_1971</name>
</gene>
<dbReference type="SUPFAM" id="SSF52518">
    <property type="entry name" value="Thiamin diphosphate-binding fold (THDP-binding)"/>
    <property type="match status" value="1"/>
</dbReference>
<comment type="caution">
    <text evidence="5">The sequence shown here is derived from an EMBL/GenBank/DDBJ whole genome shotgun (WGS) entry which is preliminary data.</text>
</comment>
<dbReference type="PANTHER" id="PTHR11516">
    <property type="entry name" value="PYRUVATE DEHYDROGENASE E1 COMPONENT, ALPHA SUBUNIT BACTERIAL AND ORGANELLAR"/>
    <property type="match status" value="1"/>
</dbReference>
<dbReference type="InterPro" id="IPR001017">
    <property type="entry name" value="DH_E1"/>
</dbReference>
<evidence type="ECO:0000256" key="2">
    <source>
        <dbReference type="ARBA" id="ARBA00023002"/>
    </source>
</evidence>
<evidence type="ECO:0000259" key="4">
    <source>
        <dbReference type="Pfam" id="PF00676"/>
    </source>
</evidence>
<evidence type="ECO:0000313" key="5">
    <source>
        <dbReference type="EMBL" id="RDI74395.1"/>
    </source>
</evidence>
<dbReference type="Pfam" id="PF00676">
    <property type="entry name" value="E1_dh"/>
    <property type="match status" value="1"/>
</dbReference>
<dbReference type="CDD" id="cd02000">
    <property type="entry name" value="TPP_E1_PDC_ADC_BCADC"/>
    <property type="match status" value="1"/>
</dbReference>
<name>A0A7M2YWL2_9ACTN</name>
<comment type="cofactor">
    <cofactor evidence="1">
        <name>thiamine diphosphate</name>
        <dbReference type="ChEBI" id="CHEBI:58937"/>
    </cofactor>
</comment>
<dbReference type="Proteomes" id="UP000254134">
    <property type="component" value="Unassembled WGS sequence"/>
</dbReference>
<evidence type="ECO:0000313" key="6">
    <source>
        <dbReference type="Proteomes" id="UP000254134"/>
    </source>
</evidence>